<dbReference type="InterPro" id="IPR006059">
    <property type="entry name" value="SBP"/>
</dbReference>
<dbReference type="PROSITE" id="PS51257">
    <property type="entry name" value="PROKAR_LIPOPROTEIN"/>
    <property type="match status" value="1"/>
</dbReference>
<dbReference type="RefSeq" id="WP_171156493.1">
    <property type="nucleotide sequence ID" value="NZ_JABENB010000002.1"/>
</dbReference>
<dbReference type="PANTHER" id="PTHR43649">
    <property type="entry name" value="ARABINOSE-BINDING PROTEIN-RELATED"/>
    <property type="match status" value="1"/>
</dbReference>
<dbReference type="Gene3D" id="3.40.190.10">
    <property type="entry name" value="Periplasmic binding protein-like II"/>
    <property type="match status" value="1"/>
</dbReference>
<evidence type="ECO:0000313" key="6">
    <source>
        <dbReference type="EMBL" id="NNG40330.1"/>
    </source>
</evidence>
<organism evidence="6 7">
    <name type="scientific">Flexivirga aerilata</name>
    <dbReference type="NCBI Taxonomy" id="1656889"/>
    <lineage>
        <taxon>Bacteria</taxon>
        <taxon>Bacillati</taxon>
        <taxon>Actinomycetota</taxon>
        <taxon>Actinomycetes</taxon>
        <taxon>Micrococcales</taxon>
        <taxon>Dermacoccaceae</taxon>
        <taxon>Flexivirga</taxon>
    </lineage>
</organism>
<accession>A0A849APU4</accession>
<dbReference type="EMBL" id="JABENB010000002">
    <property type="protein sequence ID" value="NNG40330.1"/>
    <property type="molecule type" value="Genomic_DNA"/>
</dbReference>
<name>A0A849APU4_9MICO</name>
<dbReference type="Pfam" id="PF01547">
    <property type="entry name" value="SBP_bac_1"/>
    <property type="match status" value="1"/>
</dbReference>
<dbReference type="CDD" id="cd13585">
    <property type="entry name" value="PBP2_TMBP_like"/>
    <property type="match status" value="1"/>
</dbReference>
<dbReference type="Proteomes" id="UP000557772">
    <property type="component" value="Unassembled WGS sequence"/>
</dbReference>
<keyword evidence="4 5" id="KW-0732">Signal</keyword>
<dbReference type="GO" id="GO:0030313">
    <property type="term" value="C:cell envelope"/>
    <property type="evidence" value="ECO:0007669"/>
    <property type="project" value="UniProtKB-SubCell"/>
</dbReference>
<protein>
    <submittedName>
        <fullName evidence="6">Sugar ABC transporter substrate-binding protein</fullName>
    </submittedName>
</protein>
<dbReference type="SUPFAM" id="SSF53850">
    <property type="entry name" value="Periplasmic binding protein-like II"/>
    <property type="match status" value="1"/>
</dbReference>
<feature type="signal peptide" evidence="5">
    <location>
        <begin position="1"/>
        <end position="22"/>
    </location>
</feature>
<dbReference type="InterPro" id="IPR050490">
    <property type="entry name" value="Bact_solute-bd_prot1"/>
</dbReference>
<evidence type="ECO:0000256" key="5">
    <source>
        <dbReference type="SAM" id="SignalP"/>
    </source>
</evidence>
<keyword evidence="3" id="KW-0813">Transport</keyword>
<comment type="subcellular location">
    <subcellularLocation>
        <location evidence="1">Cell envelope</location>
    </subcellularLocation>
</comment>
<evidence type="ECO:0000256" key="2">
    <source>
        <dbReference type="ARBA" id="ARBA00008520"/>
    </source>
</evidence>
<feature type="chain" id="PRO_5032298872" evidence="5">
    <location>
        <begin position="23"/>
        <end position="448"/>
    </location>
</feature>
<evidence type="ECO:0000256" key="3">
    <source>
        <dbReference type="ARBA" id="ARBA00022448"/>
    </source>
</evidence>
<comment type="similarity">
    <text evidence="2">Belongs to the bacterial solute-binding protein 1 family.</text>
</comment>
<keyword evidence="7" id="KW-1185">Reference proteome</keyword>
<reference evidence="6 7" key="1">
    <citation type="submission" date="2020-05" db="EMBL/GenBank/DDBJ databases">
        <title>Flexivirga sp. ID2601S isolated from air conditioner.</title>
        <authorList>
            <person name="Kim D.H."/>
        </authorList>
    </citation>
    <scope>NUCLEOTIDE SEQUENCE [LARGE SCALE GENOMIC DNA]</scope>
    <source>
        <strain evidence="6 7">ID2601S</strain>
    </source>
</reference>
<gene>
    <name evidence="6" type="ORF">HJ588_13755</name>
</gene>
<evidence type="ECO:0000256" key="1">
    <source>
        <dbReference type="ARBA" id="ARBA00004196"/>
    </source>
</evidence>
<dbReference type="AlphaFoldDB" id="A0A849APU4"/>
<comment type="caution">
    <text evidence="6">The sequence shown here is derived from an EMBL/GenBank/DDBJ whole genome shotgun (WGS) entry which is preliminary data.</text>
</comment>
<sequence length="448" mass="48863">MTRLRMTAVAAAGVLVLSGCSAAGWGLPSGGGGKVHLTYALWDANQQKGYQRSIDEFEKQHPNIDVTIEQVPYASYQQKITAQYISGNAPDVFWVNTPWLGDWVSGGLLADITDRVKAANIDLGQYYSSLVKLHEKDGRLYGLPKDWDTIAQYYNKDYLATIGVRSVPTDLSWNPVDGGSYLKFLKRITTDTSGRNALDPKFDPRSVKTYAIASTNDPQAQLLSFFAMNGGSMLPAPFAKKSSLNSPQNRQTLTFLTRMLQQAHVAVPAGQTGPNGDDTNAQTLFASGRTAIWQTGDWQTLGLSGLSKFTIGVAPLPSGPKGRISVFNGLTDGIASNTEHPEEAWQLVQWLAGEQSQRLMGSGGYVWPAIEKLDPLFLDYWRRKGIDLTPFLDEAKGKTVNFPVATGLAEALSDVSIALGPTYLGQSSPAQGLRDAQRILDYRISYTK</sequence>
<evidence type="ECO:0000256" key="4">
    <source>
        <dbReference type="ARBA" id="ARBA00022729"/>
    </source>
</evidence>
<proteinExistence type="inferred from homology"/>
<evidence type="ECO:0000313" key="7">
    <source>
        <dbReference type="Proteomes" id="UP000557772"/>
    </source>
</evidence>
<dbReference type="PANTHER" id="PTHR43649:SF31">
    <property type="entry name" value="SN-GLYCEROL-3-PHOSPHATE-BINDING PERIPLASMIC PROTEIN UGPB"/>
    <property type="match status" value="1"/>
</dbReference>